<gene>
    <name evidence="1" type="ORF">F4V44_00635</name>
</gene>
<sequence length="79" mass="8877">MPWQQKIGYLLGQPVGISFMDGTGTSGVLCDAYGGSLYIMEYLYQSQFAIKHYSYSMIQDIHLFPGCHNQQQTNGSVVY</sequence>
<dbReference type="AlphaFoldDB" id="A0A5J5I5T4"/>
<organism evidence="1 2">
    <name type="scientific">Niallia endozanthoxylica</name>
    <dbReference type="NCBI Taxonomy" id="2036016"/>
    <lineage>
        <taxon>Bacteria</taxon>
        <taxon>Bacillati</taxon>
        <taxon>Bacillota</taxon>
        <taxon>Bacilli</taxon>
        <taxon>Bacillales</taxon>
        <taxon>Bacillaceae</taxon>
        <taxon>Niallia</taxon>
    </lineage>
</organism>
<protein>
    <submittedName>
        <fullName evidence="1">Uncharacterized protein</fullName>
    </submittedName>
</protein>
<accession>A0A5J5I5T4</accession>
<dbReference type="RefSeq" id="WP_150438051.1">
    <property type="nucleotide sequence ID" value="NZ_VYKL01000004.1"/>
</dbReference>
<keyword evidence="2" id="KW-1185">Reference proteome</keyword>
<proteinExistence type="predicted"/>
<dbReference type="Proteomes" id="UP000326671">
    <property type="component" value="Unassembled WGS sequence"/>
</dbReference>
<name>A0A5J5I5T4_9BACI</name>
<comment type="caution">
    <text evidence="1">The sequence shown here is derived from an EMBL/GenBank/DDBJ whole genome shotgun (WGS) entry which is preliminary data.</text>
</comment>
<reference evidence="1 2" key="1">
    <citation type="submission" date="2019-09" db="EMBL/GenBank/DDBJ databases">
        <title>Whole genome sequences of isolates from the Mars Exploration Rovers.</title>
        <authorList>
            <person name="Seuylemezian A."/>
            <person name="Vaishampayan P."/>
        </authorList>
    </citation>
    <scope>NUCLEOTIDE SEQUENCE [LARGE SCALE GENOMIC DNA]</scope>
    <source>
        <strain evidence="1 2">MER_TA_151</strain>
    </source>
</reference>
<dbReference type="OrthoDB" id="1911337at2"/>
<evidence type="ECO:0000313" key="1">
    <source>
        <dbReference type="EMBL" id="KAA9031585.1"/>
    </source>
</evidence>
<dbReference type="EMBL" id="VYKL01000004">
    <property type="protein sequence ID" value="KAA9031585.1"/>
    <property type="molecule type" value="Genomic_DNA"/>
</dbReference>
<evidence type="ECO:0000313" key="2">
    <source>
        <dbReference type="Proteomes" id="UP000326671"/>
    </source>
</evidence>